<dbReference type="GO" id="GO:0003774">
    <property type="term" value="F:cytoskeletal motor activity"/>
    <property type="evidence" value="ECO:0007669"/>
    <property type="project" value="InterPro"/>
</dbReference>
<dbReference type="eggNOG" id="COG1886">
    <property type="taxonomic scope" value="Bacteria"/>
</dbReference>
<dbReference type="PANTHER" id="PTHR43484">
    <property type="match status" value="1"/>
</dbReference>
<feature type="domain" description="Flagellar motor switch protein FliN-like C-terminal" evidence="8">
    <location>
        <begin position="290"/>
        <end position="360"/>
    </location>
</feature>
<dbReference type="AlphaFoldDB" id="A6LMJ7"/>
<dbReference type="InterPro" id="IPR007597">
    <property type="entry name" value="CheC"/>
</dbReference>
<dbReference type="Gene3D" id="3.40.1550.10">
    <property type="entry name" value="CheC-like"/>
    <property type="match status" value="1"/>
</dbReference>
<dbReference type="CDD" id="cd17907">
    <property type="entry name" value="FliY_FliN-Y"/>
    <property type="match status" value="1"/>
</dbReference>
<dbReference type="InterPro" id="IPR051469">
    <property type="entry name" value="FliN/MopA/SpaO"/>
</dbReference>
<evidence type="ECO:0000256" key="3">
    <source>
        <dbReference type="ARBA" id="ARBA00022475"/>
    </source>
</evidence>
<dbReference type="SUPFAM" id="SSF101801">
    <property type="entry name" value="Surface presentation of antigens (SPOA)"/>
    <property type="match status" value="1"/>
</dbReference>
<dbReference type="Proteomes" id="UP000001110">
    <property type="component" value="Chromosome"/>
</dbReference>
<accession>A6LMJ7</accession>
<feature type="domain" description="CheC-like protein" evidence="9">
    <location>
        <begin position="127"/>
        <end position="163"/>
    </location>
</feature>
<feature type="compositionally biased region" description="Low complexity" evidence="7">
    <location>
        <begin position="226"/>
        <end position="243"/>
    </location>
</feature>
<dbReference type="InterPro" id="IPR012826">
    <property type="entry name" value="FliN"/>
</dbReference>
<dbReference type="GO" id="GO:0016787">
    <property type="term" value="F:hydrolase activity"/>
    <property type="evidence" value="ECO:0007669"/>
    <property type="project" value="InterPro"/>
</dbReference>
<organism evidence="10 11">
    <name type="scientific">Thermosipho melanesiensis (strain DSM 12029 / CIP 104789 / BI429)</name>
    <dbReference type="NCBI Taxonomy" id="391009"/>
    <lineage>
        <taxon>Bacteria</taxon>
        <taxon>Thermotogati</taxon>
        <taxon>Thermotogota</taxon>
        <taxon>Thermotogae</taxon>
        <taxon>Thermotogales</taxon>
        <taxon>Fervidobacteriaceae</taxon>
        <taxon>Thermosipho</taxon>
    </lineage>
</organism>
<evidence type="ECO:0000313" key="11">
    <source>
        <dbReference type="Proteomes" id="UP000001110"/>
    </source>
</evidence>
<proteinExistence type="inferred from homology"/>
<evidence type="ECO:0000256" key="1">
    <source>
        <dbReference type="ARBA" id="ARBA00004413"/>
    </source>
</evidence>
<dbReference type="InterPro" id="IPR001172">
    <property type="entry name" value="FliN_T3SS_HrcQb"/>
</dbReference>
<evidence type="ECO:0000259" key="8">
    <source>
        <dbReference type="Pfam" id="PF01052"/>
    </source>
</evidence>
<evidence type="ECO:0000313" key="10">
    <source>
        <dbReference type="EMBL" id="ABR31148.1"/>
    </source>
</evidence>
<dbReference type="GO" id="GO:0005886">
    <property type="term" value="C:plasma membrane"/>
    <property type="evidence" value="ECO:0007669"/>
    <property type="project" value="UniProtKB-SubCell"/>
</dbReference>
<dbReference type="SUPFAM" id="SSF103039">
    <property type="entry name" value="CheC-like"/>
    <property type="match status" value="1"/>
</dbReference>
<dbReference type="GO" id="GO:0006935">
    <property type="term" value="P:chemotaxis"/>
    <property type="evidence" value="ECO:0007669"/>
    <property type="project" value="UniProtKB-KW"/>
</dbReference>
<reference evidence="10 11" key="1">
    <citation type="submission" date="2007-05" db="EMBL/GenBank/DDBJ databases">
        <title>Complete sequence of Thermosipho melanesiensis BI429.</title>
        <authorList>
            <consortium name="US DOE Joint Genome Institute"/>
            <person name="Copeland A."/>
            <person name="Lucas S."/>
            <person name="Lapidus A."/>
            <person name="Barry K."/>
            <person name="Glavina del Rio T."/>
            <person name="Dalin E."/>
            <person name="Tice H."/>
            <person name="Pitluck S."/>
            <person name="Chertkov O."/>
            <person name="Brettin T."/>
            <person name="Bruce D."/>
            <person name="Detter J.C."/>
            <person name="Han C."/>
            <person name="Schmutz J."/>
            <person name="Larimer F."/>
            <person name="Land M."/>
            <person name="Hauser L."/>
            <person name="Kyrpides N."/>
            <person name="Mikhailova N."/>
            <person name="Nelson K."/>
            <person name="Gogarten J.P."/>
            <person name="Noll K."/>
            <person name="Richardson P."/>
        </authorList>
    </citation>
    <scope>NUCLEOTIDE SEQUENCE [LARGE SCALE GENOMIC DNA]</scope>
    <source>
        <strain evidence="11">DSM 12029 / CIP 104789 / BI429</strain>
    </source>
</reference>
<dbReference type="GO" id="GO:0009425">
    <property type="term" value="C:bacterial-type flagellum basal body"/>
    <property type="evidence" value="ECO:0007669"/>
    <property type="project" value="InterPro"/>
</dbReference>
<dbReference type="eggNOG" id="COG1776">
    <property type="taxonomic scope" value="Bacteria"/>
</dbReference>
<evidence type="ECO:0000259" key="9">
    <source>
        <dbReference type="Pfam" id="PF04509"/>
    </source>
</evidence>
<keyword evidence="6" id="KW-0472">Membrane</keyword>
<comment type="similarity">
    <text evidence="2">Belongs to the FliN/MopA/SpaO family.</text>
</comment>
<dbReference type="KEGG" id="tme:Tmel_1299"/>
<evidence type="ECO:0000256" key="5">
    <source>
        <dbReference type="ARBA" id="ARBA00022779"/>
    </source>
</evidence>
<dbReference type="HOGENOM" id="CLU_033893_0_0_0"/>
<gene>
    <name evidence="10" type="ordered locus">Tmel_1299</name>
</gene>
<dbReference type="GO" id="GO:0071973">
    <property type="term" value="P:bacterial-type flagellum-dependent cell motility"/>
    <property type="evidence" value="ECO:0007669"/>
    <property type="project" value="InterPro"/>
</dbReference>
<protein>
    <submittedName>
        <fullName evidence="10">CheC, inhibitor of MCP methylation</fullName>
    </submittedName>
</protein>
<feature type="domain" description="CheC-like protein" evidence="9">
    <location>
        <begin position="31"/>
        <end position="67"/>
    </location>
</feature>
<name>A6LMJ7_THEM4</name>
<sequence>MMGDEQFLSQEELDSLLSQIDESQNELTDLEKDMFGEIGNIIMGSGTTALSTLLGRKVDITVPAVEIKKLKEIREEVKGKNAVVSINFKGEIEGLNALVLPQMAVARIANIMMGGDGNVETDEVDEISLSAVSEAMNQMMGAAATSLSDMLKKTVDITPPTVELLDFDEEDVKFPPVVSNDDDIVAKVNFKLEIEGLEPADFFLTMSPPFVKKLYRLLFGEEKKQASPQQQAQPSTPQQAPTTENENIQNVKMSENIQKNPVSVSPVQFQSFESGGIVKSTSEIPERIKALLDIPLNVVVELGKTKLTLKQVMELSVGSLIELDKLTGEPVDIIVNGKLIARGEVVVIDENFGVRITEIVSPQERFYTLE</sequence>
<evidence type="ECO:0000256" key="4">
    <source>
        <dbReference type="ARBA" id="ARBA00022500"/>
    </source>
</evidence>
<evidence type="ECO:0000256" key="7">
    <source>
        <dbReference type="SAM" id="MobiDB-lite"/>
    </source>
</evidence>
<dbReference type="Gene3D" id="2.30.330.10">
    <property type="entry name" value="SpoA-like"/>
    <property type="match status" value="1"/>
</dbReference>
<reference evidence="10 11" key="2">
    <citation type="journal article" date="2009" name="Proc. Natl. Acad. Sci. U.S.A.">
        <title>On the chimeric nature, thermophilic origin, and phylogenetic placement of the Thermotogales.</title>
        <authorList>
            <person name="Zhaxybayeva O."/>
            <person name="Swithers K.S."/>
            <person name="Lapierre P."/>
            <person name="Fournier G.P."/>
            <person name="Bickhart D.M."/>
            <person name="DeBoy R.T."/>
            <person name="Nelson K.E."/>
            <person name="Nesbo C.L."/>
            <person name="Doolittle W.F."/>
            <person name="Gogarten J.P."/>
            <person name="Noll K.M."/>
        </authorList>
    </citation>
    <scope>NUCLEOTIDE SEQUENCE [LARGE SCALE GENOMIC DNA]</scope>
    <source>
        <strain evidence="11">DSM 12029 / CIP 104789 / BI429</strain>
    </source>
</reference>
<keyword evidence="3" id="KW-1003">Cell membrane</keyword>
<feature type="region of interest" description="Disordered" evidence="7">
    <location>
        <begin position="225"/>
        <end position="244"/>
    </location>
</feature>
<dbReference type="PRINTS" id="PR00956">
    <property type="entry name" value="FLGMOTORFLIN"/>
</dbReference>
<dbReference type="STRING" id="391009.Tmel_1299"/>
<dbReference type="NCBIfam" id="TIGR02480">
    <property type="entry name" value="fliN"/>
    <property type="match status" value="1"/>
</dbReference>
<comment type="subcellular location">
    <subcellularLocation>
        <location evidence="1">Cell membrane</location>
        <topology evidence="1">Peripheral membrane protein</topology>
        <orientation evidence="1">Cytoplasmic side</orientation>
    </subcellularLocation>
</comment>
<dbReference type="EMBL" id="CP000716">
    <property type="protein sequence ID" value="ABR31148.1"/>
    <property type="molecule type" value="Genomic_DNA"/>
</dbReference>
<keyword evidence="4" id="KW-0145">Chemotaxis</keyword>
<dbReference type="InterPro" id="IPR028976">
    <property type="entry name" value="CheC-like_sf"/>
</dbReference>
<evidence type="ECO:0000256" key="6">
    <source>
        <dbReference type="ARBA" id="ARBA00023136"/>
    </source>
</evidence>
<dbReference type="InterPro" id="IPR001543">
    <property type="entry name" value="FliN-like_C"/>
</dbReference>
<dbReference type="NCBIfam" id="NF005995">
    <property type="entry name" value="PRK08119.1"/>
    <property type="match status" value="1"/>
</dbReference>
<dbReference type="InterPro" id="IPR036429">
    <property type="entry name" value="SpoA-like_sf"/>
</dbReference>
<dbReference type="Pfam" id="PF01052">
    <property type="entry name" value="FliMN_C"/>
    <property type="match status" value="1"/>
</dbReference>
<dbReference type="Pfam" id="PF04509">
    <property type="entry name" value="CheC"/>
    <property type="match status" value="2"/>
</dbReference>
<evidence type="ECO:0000256" key="2">
    <source>
        <dbReference type="ARBA" id="ARBA00009226"/>
    </source>
</evidence>
<keyword evidence="5" id="KW-0283">Flagellar rotation</keyword>
<dbReference type="RefSeq" id="WP_012057507.1">
    <property type="nucleotide sequence ID" value="NC_009616.1"/>
</dbReference>
<dbReference type="PANTHER" id="PTHR43484:SF1">
    <property type="entry name" value="FLAGELLAR MOTOR SWITCH PROTEIN FLIN"/>
    <property type="match status" value="1"/>
</dbReference>